<gene>
    <name evidence="2" type="ordered locus">Tcur_0488</name>
</gene>
<name>D1A3G0_THECD</name>
<accession>D1A3G0</accession>
<dbReference type="eggNOG" id="COG1396">
    <property type="taxonomic scope" value="Bacteria"/>
</dbReference>
<dbReference type="InterPro" id="IPR001387">
    <property type="entry name" value="Cro/C1-type_HTH"/>
</dbReference>
<keyword evidence="3" id="KW-1185">Reference proteome</keyword>
<dbReference type="Pfam" id="PF19054">
    <property type="entry name" value="DUF5753"/>
    <property type="match status" value="1"/>
</dbReference>
<proteinExistence type="predicted"/>
<dbReference type="HOGENOM" id="CLU_055817_1_0_11"/>
<protein>
    <submittedName>
        <fullName evidence="2">Transcriptional regulator, XRE family</fullName>
    </submittedName>
</protein>
<dbReference type="InterPro" id="IPR043917">
    <property type="entry name" value="DUF5753"/>
</dbReference>
<dbReference type="OrthoDB" id="3355929at2"/>
<dbReference type="CDD" id="cd00093">
    <property type="entry name" value="HTH_XRE"/>
    <property type="match status" value="1"/>
</dbReference>
<dbReference type="InterPro" id="IPR010982">
    <property type="entry name" value="Lambda_DNA-bd_dom_sf"/>
</dbReference>
<feature type="domain" description="HTH cro/C1-type" evidence="1">
    <location>
        <begin position="20"/>
        <end position="56"/>
    </location>
</feature>
<dbReference type="EMBL" id="CP001738">
    <property type="protein sequence ID" value="ACY96085.1"/>
    <property type="molecule type" value="Genomic_DNA"/>
</dbReference>
<organism evidence="2 3">
    <name type="scientific">Thermomonospora curvata (strain ATCC 19995 / DSM 43183 / JCM 3096 / KCTC 9072 / NBRC 15933 / NCIMB 10081 / Henssen B9)</name>
    <dbReference type="NCBI Taxonomy" id="471852"/>
    <lineage>
        <taxon>Bacteria</taxon>
        <taxon>Bacillati</taxon>
        <taxon>Actinomycetota</taxon>
        <taxon>Actinomycetes</taxon>
        <taxon>Streptosporangiales</taxon>
        <taxon>Thermomonosporaceae</taxon>
        <taxon>Thermomonospora</taxon>
    </lineage>
</organism>
<sequence>MTRPSPDPKNSLWDFMAYYLRFLRTQHNMTGETVGRLIQRSKSTISRYESGEYRLTDHDCEALDQAWNTGGLFSTLLHYARLGHDPDWLRQYIDHEAQATVIKSWHSNLVPGLLQTPDYARAGLMAGGVKDVDAAVAERMGRQAILDRENPPTLLVMLAESLLELPCGGPAVMKAQLAHILDLSERPNIGVRVVPKAAGHHPGLDGPFMLLTVETTDVAYVEAHGGGRLVTSAPQVRAFGLRYDWIGQYALPECQSRDVIARIMGAM</sequence>
<evidence type="ECO:0000259" key="1">
    <source>
        <dbReference type="PROSITE" id="PS50943"/>
    </source>
</evidence>
<reference evidence="2 3" key="1">
    <citation type="journal article" date="2011" name="Stand. Genomic Sci.">
        <title>Complete genome sequence of Thermomonospora curvata type strain (B9).</title>
        <authorList>
            <person name="Chertkov O."/>
            <person name="Sikorski J."/>
            <person name="Nolan M."/>
            <person name="Lapidus A."/>
            <person name="Lucas S."/>
            <person name="Del Rio T.G."/>
            <person name="Tice H."/>
            <person name="Cheng J.F."/>
            <person name="Goodwin L."/>
            <person name="Pitluck S."/>
            <person name="Liolios K."/>
            <person name="Ivanova N."/>
            <person name="Mavromatis K."/>
            <person name="Mikhailova N."/>
            <person name="Ovchinnikova G."/>
            <person name="Pati A."/>
            <person name="Chen A."/>
            <person name="Palaniappan K."/>
            <person name="Djao O.D."/>
            <person name="Land M."/>
            <person name="Hauser L."/>
            <person name="Chang Y.J."/>
            <person name="Jeffries C.D."/>
            <person name="Brettin T."/>
            <person name="Han C."/>
            <person name="Detter J.C."/>
            <person name="Rohde M."/>
            <person name="Goker M."/>
            <person name="Woyke T."/>
            <person name="Bristow J."/>
            <person name="Eisen J.A."/>
            <person name="Markowitz V."/>
            <person name="Hugenholtz P."/>
            <person name="Klenk H.P."/>
            <person name="Kyrpides N.C."/>
        </authorList>
    </citation>
    <scope>NUCLEOTIDE SEQUENCE [LARGE SCALE GENOMIC DNA]</scope>
    <source>
        <strain evidence="3">ATCC 19995 / DSM 43183 / JCM 3096 / KCTC 9072 / NBRC 15933 / NCIMB 10081 / Henssen B9</strain>
    </source>
</reference>
<dbReference type="STRING" id="471852.Tcur_0488"/>
<dbReference type="AlphaFoldDB" id="D1A3G0"/>
<dbReference type="KEGG" id="tcu:Tcur_0488"/>
<dbReference type="SMART" id="SM00530">
    <property type="entry name" value="HTH_XRE"/>
    <property type="match status" value="1"/>
</dbReference>
<evidence type="ECO:0000313" key="3">
    <source>
        <dbReference type="Proteomes" id="UP000001918"/>
    </source>
</evidence>
<dbReference type="GO" id="GO:0003677">
    <property type="term" value="F:DNA binding"/>
    <property type="evidence" value="ECO:0007669"/>
    <property type="project" value="InterPro"/>
</dbReference>
<dbReference type="SUPFAM" id="SSF47413">
    <property type="entry name" value="lambda repressor-like DNA-binding domains"/>
    <property type="match status" value="1"/>
</dbReference>
<evidence type="ECO:0000313" key="2">
    <source>
        <dbReference type="EMBL" id="ACY96085.1"/>
    </source>
</evidence>
<dbReference type="Pfam" id="PF13560">
    <property type="entry name" value="HTH_31"/>
    <property type="match status" value="1"/>
</dbReference>
<dbReference type="Gene3D" id="1.10.260.40">
    <property type="entry name" value="lambda repressor-like DNA-binding domains"/>
    <property type="match status" value="1"/>
</dbReference>
<dbReference type="Proteomes" id="UP000001918">
    <property type="component" value="Chromosome"/>
</dbReference>
<dbReference type="PROSITE" id="PS50943">
    <property type="entry name" value="HTH_CROC1"/>
    <property type="match status" value="1"/>
</dbReference>